<dbReference type="GO" id="GO:0003676">
    <property type="term" value="F:nucleic acid binding"/>
    <property type="evidence" value="ECO:0007669"/>
    <property type="project" value="InterPro"/>
</dbReference>
<dbReference type="EMBL" id="LR797816">
    <property type="protein sequence ID" value="CAB4240990.1"/>
    <property type="molecule type" value="Genomic_DNA"/>
</dbReference>
<reference evidence="4" key="1">
    <citation type="submission" date="2020-05" db="EMBL/GenBank/DDBJ databases">
        <authorList>
            <person name="Chiriac C."/>
            <person name="Salcher M."/>
            <person name="Ghai R."/>
            <person name="Kavagutti S V."/>
        </authorList>
    </citation>
    <scope>NUCLEOTIDE SEQUENCE</scope>
</reference>
<dbReference type="EMBL" id="LR796177">
    <property type="protein sequence ID" value="CAB4124165.1"/>
    <property type="molecule type" value="Genomic_DNA"/>
</dbReference>
<dbReference type="Pfam" id="PF00665">
    <property type="entry name" value="rve"/>
    <property type="match status" value="1"/>
</dbReference>
<evidence type="ECO:0000313" key="3">
    <source>
        <dbReference type="EMBL" id="CAB4124165.1"/>
    </source>
</evidence>
<gene>
    <name evidence="4" type="ORF">UFOVP34_55</name>
    <name evidence="3" type="ORF">UFOVP51_51</name>
</gene>
<evidence type="ECO:0000313" key="4">
    <source>
        <dbReference type="EMBL" id="CAB4240990.1"/>
    </source>
</evidence>
<dbReference type="GO" id="GO:0015074">
    <property type="term" value="P:DNA integration"/>
    <property type="evidence" value="ECO:0007669"/>
    <property type="project" value="UniProtKB-KW"/>
</dbReference>
<organism evidence="4">
    <name type="scientific">uncultured Caudovirales phage</name>
    <dbReference type="NCBI Taxonomy" id="2100421"/>
    <lineage>
        <taxon>Viruses</taxon>
        <taxon>Duplodnaviria</taxon>
        <taxon>Heunggongvirae</taxon>
        <taxon>Uroviricota</taxon>
        <taxon>Caudoviricetes</taxon>
        <taxon>Peduoviridae</taxon>
        <taxon>Maltschvirus</taxon>
        <taxon>Maltschvirus maltsch</taxon>
    </lineage>
</organism>
<dbReference type="PROSITE" id="PS50994">
    <property type="entry name" value="INTEGRASE"/>
    <property type="match status" value="1"/>
</dbReference>
<dbReference type="InterPro" id="IPR025948">
    <property type="entry name" value="HTH-like_dom"/>
</dbReference>
<dbReference type="InterPro" id="IPR048020">
    <property type="entry name" value="Transpos_IS3"/>
</dbReference>
<proteinExistence type="predicted"/>
<dbReference type="PANTHER" id="PTHR46889">
    <property type="entry name" value="TRANSPOSASE INSF FOR INSERTION SEQUENCE IS3B-RELATED"/>
    <property type="match status" value="1"/>
</dbReference>
<sequence length="272" mass="32015">MIDNDCKDLSIARQCNLLLINKSTYYYKPQGITQRDLEIMKTIDEIYTEHPYFGARRMSKHIAPYGIVIGRKAVSRYYRIMAIEAIYPKMNLSKRNQAHKIYPYLLKGVEITKVNQVWSTDITYIRMNQGFVYLVAVIDWFSRYILSWKVSISLEGDFCVDALEEAIEKHGQPEIFNTDQGSQFTSKNFINELTKREIKISMDGKGRALDNVFIERFWRSLKQEKIYLIILNTVKEAKNAITDYITFYNNKRMHQSLDYFTPKQVYLTKTIG</sequence>
<feature type="domain" description="Integrase catalytic" evidence="2">
    <location>
        <begin position="99"/>
        <end position="270"/>
    </location>
</feature>
<protein>
    <submittedName>
        <fullName evidence="4">Putative transposase OrfB</fullName>
    </submittedName>
    <submittedName>
        <fullName evidence="3">Tra5 Transposase and inactivated derivatives</fullName>
    </submittedName>
</protein>
<dbReference type="Pfam" id="PF13333">
    <property type="entry name" value="rve_2"/>
    <property type="match status" value="1"/>
</dbReference>
<dbReference type="InterPro" id="IPR050900">
    <property type="entry name" value="Transposase_IS3/IS150/IS904"/>
</dbReference>
<keyword evidence="1" id="KW-0229">DNA integration</keyword>
<name>A0A6J5T8I7_9CAUD</name>
<dbReference type="Gene3D" id="3.30.420.10">
    <property type="entry name" value="Ribonuclease H-like superfamily/Ribonuclease H"/>
    <property type="match status" value="1"/>
</dbReference>
<dbReference type="InterPro" id="IPR036397">
    <property type="entry name" value="RNaseH_sf"/>
</dbReference>
<evidence type="ECO:0000259" key="2">
    <source>
        <dbReference type="PROSITE" id="PS50994"/>
    </source>
</evidence>
<dbReference type="NCBIfam" id="NF033516">
    <property type="entry name" value="transpos_IS3"/>
    <property type="match status" value="1"/>
</dbReference>
<dbReference type="Pfam" id="PF13276">
    <property type="entry name" value="HTH_21"/>
    <property type="match status" value="1"/>
</dbReference>
<dbReference type="SUPFAM" id="SSF53098">
    <property type="entry name" value="Ribonuclease H-like"/>
    <property type="match status" value="1"/>
</dbReference>
<accession>A0A6J5T8I7</accession>
<dbReference type="InterPro" id="IPR001584">
    <property type="entry name" value="Integrase_cat-core"/>
</dbReference>
<dbReference type="InterPro" id="IPR012337">
    <property type="entry name" value="RNaseH-like_sf"/>
</dbReference>
<evidence type="ECO:0000256" key="1">
    <source>
        <dbReference type="ARBA" id="ARBA00022908"/>
    </source>
</evidence>
<dbReference type="PANTHER" id="PTHR46889:SF7">
    <property type="entry name" value="TRANSPOSASE FOR INSERTION SEQUENCE ELEMENT IS904"/>
    <property type="match status" value="1"/>
</dbReference>